<feature type="region of interest" description="Disordered" evidence="2">
    <location>
        <begin position="163"/>
        <end position="210"/>
    </location>
</feature>
<name>A0AA38R9L3_9PEZI</name>
<keyword evidence="4" id="KW-1185">Reference proteome</keyword>
<dbReference type="GO" id="GO:0003700">
    <property type="term" value="F:DNA-binding transcription factor activity"/>
    <property type="evidence" value="ECO:0007669"/>
    <property type="project" value="InterPro"/>
</dbReference>
<feature type="compositionally biased region" description="Low complexity" evidence="2">
    <location>
        <begin position="545"/>
        <end position="559"/>
    </location>
</feature>
<evidence type="ECO:0000256" key="1">
    <source>
        <dbReference type="SAM" id="Coils"/>
    </source>
</evidence>
<protein>
    <submittedName>
        <fullName evidence="3">AP-1-like transcription factor</fullName>
    </submittedName>
</protein>
<dbReference type="SUPFAM" id="SSF57959">
    <property type="entry name" value="Leucine zipper domain"/>
    <property type="match status" value="1"/>
</dbReference>
<sequence>MRYPTGDLAILSAESYDDGRKHRRSTGKTRVTVADVVTQGSEDGSSRKRRKTSSPDAVGEEEEKKRSRGRPRLEPKDETAQDRRRTQIRLAQRAYRNRKENAIQTLERRVQELKDTNEEMNKAFLRLHDYAVGCGLLDRMPEVGRQLRETTQKFLALARKSTDEAFHDEDHSIARDSDSQPAKRSRQLRKSSSPEPVHQTEASPSQRQLLGGLVVTQEQVSLLDLTSSDIAPGMTSNIPEPEPDPTPDYEVITYPTLDNASFPFGFGSDFSFSTQELDTSTTTAQPAFSAPTTTQPNFPDLNLTSSPLYPSLPIPNSYAAQEVTFGRRFQRTAIERAWTLATMPNPPQLRFSRVFGFCLLFEPLEAIRARLRRGLERTASESLNNWQYPFLQLGNSATHFDNSSGGSITSSSQRFGNQGTADVMRARNANGFGMGPFDAKTSAARDVLGEDQGFPPGSAGFGAEFYDCDEIEVYLHQRGVAIPPAADFVTVEIEAAAFGEREERKVDQQHASSSSSHRQGKGDAGFGTAEGGSVNPLDTFARHTSSGSGSSDANSRSSGRPMSPGAASSGGETALTAPSSSSGGGGFSHAEMWGFGDGFLGLGKKQVTVDVNLLIFEMVERATCLGRSPGLRKEDINRAFWRATKYNS</sequence>
<dbReference type="AlphaFoldDB" id="A0AA38R9L3"/>
<feature type="compositionally biased region" description="Polar residues" evidence="2">
    <location>
        <begin position="190"/>
        <end position="208"/>
    </location>
</feature>
<feature type="region of interest" description="Disordered" evidence="2">
    <location>
        <begin position="500"/>
        <end position="583"/>
    </location>
</feature>
<proteinExistence type="predicted"/>
<feature type="coiled-coil region" evidence="1">
    <location>
        <begin position="96"/>
        <end position="123"/>
    </location>
</feature>
<dbReference type="PANTHER" id="PTHR40618">
    <property type="entry name" value="B-ZIP TRANSCRIPTION FACTOR (EUROFUNG)-RELATED"/>
    <property type="match status" value="1"/>
</dbReference>
<dbReference type="CDD" id="cd14688">
    <property type="entry name" value="bZIP_YAP"/>
    <property type="match status" value="1"/>
</dbReference>
<feature type="region of interest" description="Disordered" evidence="2">
    <location>
        <begin position="277"/>
        <end position="300"/>
    </location>
</feature>
<evidence type="ECO:0000313" key="3">
    <source>
        <dbReference type="EMBL" id="KAJ9138777.1"/>
    </source>
</evidence>
<reference evidence="3" key="1">
    <citation type="submission" date="2022-07" db="EMBL/GenBank/DDBJ databases">
        <title>Fungi with potential for degradation of polypropylene.</title>
        <authorList>
            <person name="Gostincar C."/>
        </authorList>
    </citation>
    <scope>NUCLEOTIDE SEQUENCE</scope>
    <source>
        <strain evidence="3">EXF-13287</strain>
    </source>
</reference>
<evidence type="ECO:0000313" key="4">
    <source>
        <dbReference type="Proteomes" id="UP001174691"/>
    </source>
</evidence>
<feature type="compositionally biased region" description="Basic and acidic residues" evidence="2">
    <location>
        <begin position="71"/>
        <end position="85"/>
    </location>
</feature>
<feature type="region of interest" description="Disordered" evidence="2">
    <location>
        <begin position="227"/>
        <end position="250"/>
    </location>
</feature>
<feature type="compositionally biased region" description="Polar residues" evidence="2">
    <location>
        <begin position="227"/>
        <end position="238"/>
    </location>
</feature>
<evidence type="ECO:0000256" key="2">
    <source>
        <dbReference type="SAM" id="MobiDB-lite"/>
    </source>
</evidence>
<dbReference type="Gene3D" id="1.20.5.170">
    <property type="match status" value="1"/>
</dbReference>
<accession>A0AA38R9L3</accession>
<feature type="region of interest" description="Disordered" evidence="2">
    <location>
        <begin position="1"/>
        <end position="85"/>
    </location>
</feature>
<dbReference type="EMBL" id="JANBVN010000139">
    <property type="protein sequence ID" value="KAJ9138777.1"/>
    <property type="molecule type" value="Genomic_DNA"/>
</dbReference>
<dbReference type="PANTHER" id="PTHR40618:SF1">
    <property type="entry name" value="B-ZIP TRANSCRIPTION FACTOR (EUROFUNG)"/>
    <property type="match status" value="1"/>
</dbReference>
<feature type="compositionally biased region" description="Basic and acidic residues" evidence="2">
    <location>
        <begin position="163"/>
        <end position="178"/>
    </location>
</feature>
<keyword evidence="1" id="KW-0175">Coiled coil</keyword>
<comment type="caution">
    <text evidence="3">The sequence shown here is derived from an EMBL/GenBank/DDBJ whole genome shotgun (WGS) entry which is preliminary data.</text>
</comment>
<dbReference type="InterPro" id="IPR046347">
    <property type="entry name" value="bZIP_sf"/>
</dbReference>
<organism evidence="3 4">
    <name type="scientific">Coniochaeta hoffmannii</name>
    <dbReference type="NCBI Taxonomy" id="91930"/>
    <lineage>
        <taxon>Eukaryota</taxon>
        <taxon>Fungi</taxon>
        <taxon>Dikarya</taxon>
        <taxon>Ascomycota</taxon>
        <taxon>Pezizomycotina</taxon>
        <taxon>Sordariomycetes</taxon>
        <taxon>Sordariomycetidae</taxon>
        <taxon>Coniochaetales</taxon>
        <taxon>Coniochaetaceae</taxon>
        <taxon>Coniochaeta</taxon>
    </lineage>
</organism>
<dbReference type="Proteomes" id="UP001174691">
    <property type="component" value="Unassembled WGS sequence"/>
</dbReference>
<gene>
    <name evidence="3" type="ORF">NKR19_g7709</name>
</gene>